<dbReference type="CDD" id="cd03809">
    <property type="entry name" value="GT4_MtfB-like"/>
    <property type="match status" value="1"/>
</dbReference>
<dbReference type="PANTHER" id="PTHR46401:SF2">
    <property type="entry name" value="GLYCOSYLTRANSFERASE WBBK-RELATED"/>
    <property type="match status" value="1"/>
</dbReference>
<proteinExistence type="predicted"/>
<accession>A0A381UQ54</accession>
<dbReference type="AlphaFoldDB" id="A0A381UQ54"/>
<dbReference type="SUPFAM" id="SSF53756">
    <property type="entry name" value="UDP-Glycosyltransferase/glycogen phosphorylase"/>
    <property type="match status" value="1"/>
</dbReference>
<sequence length="380" mass="44219">MAQKIKVFIDTFYYQAALSGIRTYINELVLGAKNSKNNNIEYLFSHDINHWDQNHKFLNPKNRLSRLCFHVYYFFWKQIILPFKILKHKPNVLICADYVAPLWRLQTLKLCVIHDTLFWDYPKNYNPLWRKYYIKLISLGLRGNSSVITTSNYVKSNLESLFLKQNFSIKVIYQSFLKSKIDDDRILKTLNLEDSNFLLHVGSFDKRKDLITLVKAFKLLKEDRKNKHLKLVLAGQKILNGNAEVLKELERYILTNNLSKSILMTGYLSGAEICSLYKKALIYVFPSIEEGFGIPVLEAFAMKTPVVTSNAAAMVEIAEGAAQHYNKGDYTELFKTLTKLIISKPKRNHLIEKGSERLKAFSREKFIKDYEQFILNSVTN</sequence>
<protein>
    <recommendedName>
        <fullName evidence="2">Glycosyl transferase family 1 domain-containing protein</fullName>
    </recommendedName>
</protein>
<gene>
    <name evidence="3" type="ORF">METZ01_LOCUS82622</name>
</gene>
<dbReference type="InterPro" id="IPR001296">
    <property type="entry name" value="Glyco_trans_1"/>
</dbReference>
<evidence type="ECO:0000256" key="1">
    <source>
        <dbReference type="ARBA" id="ARBA00022679"/>
    </source>
</evidence>
<keyword evidence="1" id="KW-0808">Transferase</keyword>
<reference evidence="3" key="1">
    <citation type="submission" date="2018-05" db="EMBL/GenBank/DDBJ databases">
        <authorList>
            <person name="Lanie J.A."/>
            <person name="Ng W.-L."/>
            <person name="Kazmierczak K.M."/>
            <person name="Andrzejewski T.M."/>
            <person name="Davidsen T.M."/>
            <person name="Wayne K.J."/>
            <person name="Tettelin H."/>
            <person name="Glass J.I."/>
            <person name="Rusch D."/>
            <person name="Podicherti R."/>
            <person name="Tsui H.-C.T."/>
            <person name="Winkler M.E."/>
        </authorList>
    </citation>
    <scope>NUCLEOTIDE SEQUENCE</scope>
</reference>
<organism evidence="3">
    <name type="scientific">marine metagenome</name>
    <dbReference type="NCBI Taxonomy" id="408172"/>
    <lineage>
        <taxon>unclassified sequences</taxon>
        <taxon>metagenomes</taxon>
        <taxon>ecological metagenomes</taxon>
    </lineage>
</organism>
<dbReference type="Gene3D" id="3.40.50.2000">
    <property type="entry name" value="Glycogen Phosphorylase B"/>
    <property type="match status" value="2"/>
</dbReference>
<dbReference type="PANTHER" id="PTHR46401">
    <property type="entry name" value="GLYCOSYLTRANSFERASE WBBK-RELATED"/>
    <property type="match status" value="1"/>
</dbReference>
<dbReference type="GO" id="GO:0009103">
    <property type="term" value="P:lipopolysaccharide biosynthetic process"/>
    <property type="evidence" value="ECO:0007669"/>
    <property type="project" value="TreeGrafter"/>
</dbReference>
<evidence type="ECO:0000313" key="3">
    <source>
        <dbReference type="EMBL" id="SVA29768.1"/>
    </source>
</evidence>
<evidence type="ECO:0000259" key="2">
    <source>
        <dbReference type="Pfam" id="PF00534"/>
    </source>
</evidence>
<dbReference type="EMBL" id="UINC01006809">
    <property type="protein sequence ID" value="SVA29768.1"/>
    <property type="molecule type" value="Genomic_DNA"/>
</dbReference>
<feature type="domain" description="Glycosyl transferase family 1" evidence="2">
    <location>
        <begin position="189"/>
        <end position="356"/>
    </location>
</feature>
<dbReference type="GO" id="GO:0016757">
    <property type="term" value="F:glycosyltransferase activity"/>
    <property type="evidence" value="ECO:0007669"/>
    <property type="project" value="InterPro"/>
</dbReference>
<name>A0A381UQ54_9ZZZZ</name>
<dbReference type="Pfam" id="PF00534">
    <property type="entry name" value="Glycos_transf_1"/>
    <property type="match status" value="1"/>
</dbReference>